<reference evidence="1" key="1">
    <citation type="submission" date="2020-01" db="EMBL/GenBank/DDBJ databases">
        <title>Insect and environment-associated Actinomycetes.</title>
        <authorList>
            <person name="Currrie C."/>
            <person name="Chevrette M."/>
            <person name="Carlson C."/>
            <person name="Stubbendieck R."/>
            <person name="Wendt-Pienkowski E."/>
        </authorList>
    </citation>
    <scope>NUCLEOTIDE SEQUENCE</scope>
    <source>
        <strain evidence="1">SID12501</strain>
    </source>
</reference>
<protein>
    <submittedName>
        <fullName evidence="1">F420-dependent methylene-tetrahydromethanopterin reductase</fullName>
    </submittedName>
</protein>
<dbReference type="AlphaFoldDB" id="A0A6B3C9L9"/>
<organism evidence="1">
    <name type="scientific">Streptomyces sp. SID12501</name>
    <dbReference type="NCBI Taxonomy" id="2706042"/>
    <lineage>
        <taxon>Bacteria</taxon>
        <taxon>Bacillati</taxon>
        <taxon>Actinomycetota</taxon>
        <taxon>Actinomycetes</taxon>
        <taxon>Kitasatosporales</taxon>
        <taxon>Streptomycetaceae</taxon>
        <taxon>Streptomyces</taxon>
    </lineage>
</organism>
<evidence type="ECO:0000313" key="1">
    <source>
        <dbReference type="EMBL" id="NEC93062.1"/>
    </source>
</evidence>
<proteinExistence type="predicted"/>
<name>A0A6B3C9L9_9ACTN</name>
<gene>
    <name evidence="1" type="ORF">G3I71_46730</name>
</gene>
<comment type="caution">
    <text evidence="1">The sequence shown here is derived from an EMBL/GenBank/DDBJ whole genome shotgun (WGS) entry which is preliminary data.</text>
</comment>
<dbReference type="EMBL" id="JAAGLU010000451">
    <property type="protein sequence ID" value="NEC93062.1"/>
    <property type="molecule type" value="Genomic_DNA"/>
</dbReference>
<feature type="non-terminal residue" evidence="1">
    <location>
        <position position="53"/>
    </location>
</feature>
<accession>A0A6B3C9L9</accession>
<sequence length="53" mass="5933">MTTRPRKQVRLGVHFPGVNSTTVWSDPEAGSQVDFSSFEHLATRAEAAHLDFF</sequence>